<dbReference type="AlphaFoldDB" id="A0A017RZL8"/>
<evidence type="ECO:0000256" key="1">
    <source>
        <dbReference type="SAM" id="MobiDB-lite"/>
    </source>
</evidence>
<keyword evidence="3" id="KW-1185">Reference proteome</keyword>
<protein>
    <submittedName>
        <fullName evidence="2">Uncharacterized protein</fullName>
    </submittedName>
</protein>
<proteinExistence type="predicted"/>
<organism evidence="2 3">
    <name type="scientific">Aspergillus ruber (strain CBS 135680)</name>
    <dbReference type="NCBI Taxonomy" id="1388766"/>
    <lineage>
        <taxon>Eukaryota</taxon>
        <taxon>Fungi</taxon>
        <taxon>Dikarya</taxon>
        <taxon>Ascomycota</taxon>
        <taxon>Pezizomycotina</taxon>
        <taxon>Eurotiomycetes</taxon>
        <taxon>Eurotiomycetidae</taxon>
        <taxon>Eurotiales</taxon>
        <taxon>Aspergillaceae</taxon>
        <taxon>Aspergillus</taxon>
        <taxon>Aspergillus subgen. Aspergillus</taxon>
    </lineage>
</organism>
<feature type="region of interest" description="Disordered" evidence="1">
    <location>
        <begin position="1"/>
        <end position="92"/>
    </location>
</feature>
<feature type="compositionally biased region" description="Low complexity" evidence="1">
    <location>
        <begin position="59"/>
        <end position="68"/>
    </location>
</feature>
<sequence>MAPVTRFAARDHATGTPQQRDNSLIHGIAKPAGIRKRPKPDKPDKQTPLVENTPDDLDTTLPTSMSPDMDMDLDMDLIDNPPPALPESRSPDGQLDHELTSHVSTILQARATRERQEDEDILEILSLLDEKISSMKQKEQPRALSFGKALHTFVQSFFIQSTAKIQDQSPTVNPAPASRPQTYAAAIESKSDSKTTRKSYTTPPKLGRPLRLFLRLPTDHPARQASPYAVLQKLRNDLGPTATNTIKEIQHIPTGLAIGPRDTQSGQILLDKKEEIQQTIQGSNAEPEQKWAIFVIPGATKQYMGYDGSVVAVSEQAAKEEFKLQTGTSPLKLHWSRKSHISNTDNTATIVLAVPETAASRIPHWIHFFGKNLRIPQDMHSTT</sequence>
<name>A0A017RZL8_ASPRC</name>
<dbReference type="STRING" id="1388766.A0A017RZL8"/>
<dbReference type="EMBL" id="KK088472">
    <property type="protein sequence ID" value="EYE90102.1"/>
    <property type="molecule type" value="Genomic_DNA"/>
</dbReference>
<dbReference type="GeneID" id="63694638"/>
<evidence type="ECO:0000313" key="3">
    <source>
        <dbReference type="Proteomes" id="UP000019804"/>
    </source>
</evidence>
<feature type="region of interest" description="Disordered" evidence="1">
    <location>
        <begin position="165"/>
        <end position="206"/>
    </location>
</feature>
<dbReference type="Proteomes" id="UP000019804">
    <property type="component" value="Unassembled WGS sequence"/>
</dbReference>
<evidence type="ECO:0000313" key="2">
    <source>
        <dbReference type="EMBL" id="EYE90102.1"/>
    </source>
</evidence>
<dbReference type="OrthoDB" id="4514280at2759"/>
<dbReference type="RefSeq" id="XP_040633792.1">
    <property type="nucleotide sequence ID" value="XM_040779514.1"/>
</dbReference>
<reference evidence="3" key="1">
    <citation type="journal article" date="2014" name="Nat. Commun.">
        <title>Genomic adaptations of the halophilic Dead Sea filamentous fungus Eurotium rubrum.</title>
        <authorList>
            <person name="Kis-Papo T."/>
            <person name="Weig A.R."/>
            <person name="Riley R."/>
            <person name="Persoh D."/>
            <person name="Salamov A."/>
            <person name="Sun H."/>
            <person name="Lipzen A."/>
            <person name="Wasser S.P."/>
            <person name="Rambold G."/>
            <person name="Grigoriev I.V."/>
            <person name="Nevo E."/>
        </authorList>
    </citation>
    <scope>NUCLEOTIDE SEQUENCE [LARGE SCALE GENOMIC DNA]</scope>
    <source>
        <strain evidence="3">CBS 135680</strain>
    </source>
</reference>
<gene>
    <name evidence="2" type="ORF">EURHEDRAFT_382268</name>
</gene>
<accession>A0A017RZL8</accession>
<dbReference type="HOGENOM" id="CLU_721556_0_0_1"/>